<name>E9SFE2_RUMAL</name>
<dbReference type="Pfam" id="PF00497">
    <property type="entry name" value="SBP_bac_3"/>
    <property type="match status" value="1"/>
</dbReference>
<feature type="signal peptide" evidence="2">
    <location>
        <begin position="1"/>
        <end position="29"/>
    </location>
</feature>
<dbReference type="eggNOG" id="COG0834">
    <property type="taxonomic scope" value="Bacteria"/>
</dbReference>
<reference evidence="4 5" key="1">
    <citation type="submission" date="2011-02" db="EMBL/GenBank/DDBJ databases">
        <authorList>
            <person name="Nelson K.E."/>
            <person name="Sutton G."/>
            <person name="Torralba M."/>
            <person name="Durkin S."/>
            <person name="Harkins D."/>
            <person name="Montgomery R."/>
            <person name="Ziemer C."/>
            <person name="Klaassens E."/>
            <person name="Ocuiv P."/>
            <person name="Morrison M."/>
        </authorList>
    </citation>
    <scope>NUCLEOTIDE SEQUENCE [LARGE SCALE GENOMIC DNA]</scope>
    <source>
        <strain evidence="4 5">8</strain>
    </source>
</reference>
<evidence type="ECO:0000256" key="2">
    <source>
        <dbReference type="SAM" id="SignalP"/>
    </source>
</evidence>
<dbReference type="AlphaFoldDB" id="E9SFE2"/>
<evidence type="ECO:0000256" key="1">
    <source>
        <dbReference type="ARBA" id="ARBA00022729"/>
    </source>
</evidence>
<dbReference type="PROSITE" id="PS51257">
    <property type="entry name" value="PROKAR_LIPOPROTEIN"/>
    <property type="match status" value="1"/>
</dbReference>
<dbReference type="EMBL" id="ADKM02000117">
    <property type="protein sequence ID" value="EGC01998.1"/>
    <property type="molecule type" value="Genomic_DNA"/>
</dbReference>
<dbReference type="RefSeq" id="WP_002851795.1">
    <property type="nucleotide sequence ID" value="NZ_ADKM02000117.1"/>
</dbReference>
<dbReference type="Gene3D" id="3.40.190.10">
    <property type="entry name" value="Periplasmic binding protein-like II"/>
    <property type="match status" value="2"/>
</dbReference>
<accession>E9SFE2</accession>
<organism evidence="4 5">
    <name type="scientific">Ruminococcus albus 8</name>
    <dbReference type="NCBI Taxonomy" id="246199"/>
    <lineage>
        <taxon>Bacteria</taxon>
        <taxon>Bacillati</taxon>
        <taxon>Bacillota</taxon>
        <taxon>Clostridia</taxon>
        <taxon>Eubacteriales</taxon>
        <taxon>Oscillospiraceae</taxon>
        <taxon>Ruminococcus</taxon>
    </lineage>
</organism>
<gene>
    <name evidence="4" type="ORF">CUS_4991</name>
</gene>
<dbReference type="PANTHER" id="PTHR35936:SF17">
    <property type="entry name" value="ARGININE-BINDING EXTRACELLULAR PROTEIN ARTP"/>
    <property type="match status" value="1"/>
</dbReference>
<dbReference type="InterPro" id="IPR001638">
    <property type="entry name" value="Solute-binding_3/MltF_N"/>
</dbReference>
<dbReference type="Proteomes" id="UP000004259">
    <property type="component" value="Unassembled WGS sequence"/>
</dbReference>
<feature type="chain" id="PRO_5039507786" evidence="2">
    <location>
        <begin position="30"/>
        <end position="161"/>
    </location>
</feature>
<protein>
    <submittedName>
        <fullName evidence="4">Arginine ABC transporter, periplasmic arginine-binding protein ArtP family protein</fullName>
    </submittedName>
</protein>
<dbReference type="SUPFAM" id="SSF53850">
    <property type="entry name" value="Periplasmic binding protein-like II"/>
    <property type="match status" value="1"/>
</dbReference>
<dbReference type="OrthoDB" id="9774451at2"/>
<proteinExistence type="predicted"/>
<dbReference type="PANTHER" id="PTHR35936">
    <property type="entry name" value="MEMBRANE-BOUND LYTIC MUREIN TRANSGLYCOSYLASE F"/>
    <property type="match status" value="1"/>
</dbReference>
<evidence type="ECO:0000313" key="4">
    <source>
        <dbReference type="EMBL" id="EGC01998.1"/>
    </source>
</evidence>
<keyword evidence="1 2" id="KW-0732">Signal</keyword>
<comment type="caution">
    <text evidence="4">The sequence shown here is derived from an EMBL/GenBank/DDBJ whole genome shotgun (WGS) entry which is preliminary data.</text>
</comment>
<evidence type="ECO:0000259" key="3">
    <source>
        <dbReference type="Pfam" id="PF00497"/>
    </source>
</evidence>
<dbReference type="STRING" id="246199.CUS_4991"/>
<sequence>MKSGRRFGILRKVCAVAVASVLAAGCLTACGSSKNAGPLTLDQIKENGKLTVATEAAYEPFEYMDGDKIIGYNADLFAKICDDLGVELDYIDLPFQGILAGLEAKKYDVVGATLGVTAERAGKYTMTYPIQNGTTVFVKRKGDDSIKSIEDMSGKRMFSAV</sequence>
<keyword evidence="5" id="KW-1185">Reference proteome</keyword>
<feature type="domain" description="Solute-binding protein family 3/N-terminal" evidence="3">
    <location>
        <begin position="50"/>
        <end position="145"/>
    </location>
</feature>
<evidence type="ECO:0000313" key="5">
    <source>
        <dbReference type="Proteomes" id="UP000004259"/>
    </source>
</evidence>